<evidence type="ECO:0000313" key="2">
    <source>
        <dbReference type="EMBL" id="MCI25461.1"/>
    </source>
</evidence>
<name>A0A392QM44_9FABA</name>
<reference evidence="2 3" key="1">
    <citation type="journal article" date="2018" name="Front. Plant Sci.">
        <title>Red Clover (Trifolium pratense) and Zigzag Clover (T. medium) - A Picture of Genomic Similarities and Differences.</title>
        <authorList>
            <person name="Dluhosova J."/>
            <person name="Istvanek J."/>
            <person name="Nedelnik J."/>
            <person name="Repkova J."/>
        </authorList>
    </citation>
    <scope>NUCLEOTIDE SEQUENCE [LARGE SCALE GENOMIC DNA]</scope>
    <source>
        <strain evidence="3">cv. 10/8</strain>
        <tissue evidence="2">Leaf</tissue>
    </source>
</reference>
<dbReference type="Pfam" id="PF24626">
    <property type="entry name" value="SH3_Tf2-1"/>
    <property type="match status" value="1"/>
</dbReference>
<dbReference type="Proteomes" id="UP000265520">
    <property type="component" value="Unassembled WGS sequence"/>
</dbReference>
<organism evidence="2 3">
    <name type="scientific">Trifolium medium</name>
    <dbReference type="NCBI Taxonomy" id="97028"/>
    <lineage>
        <taxon>Eukaryota</taxon>
        <taxon>Viridiplantae</taxon>
        <taxon>Streptophyta</taxon>
        <taxon>Embryophyta</taxon>
        <taxon>Tracheophyta</taxon>
        <taxon>Spermatophyta</taxon>
        <taxon>Magnoliopsida</taxon>
        <taxon>eudicotyledons</taxon>
        <taxon>Gunneridae</taxon>
        <taxon>Pentapetalae</taxon>
        <taxon>rosids</taxon>
        <taxon>fabids</taxon>
        <taxon>Fabales</taxon>
        <taxon>Fabaceae</taxon>
        <taxon>Papilionoideae</taxon>
        <taxon>50 kb inversion clade</taxon>
        <taxon>NPAAA clade</taxon>
        <taxon>Hologalegina</taxon>
        <taxon>IRL clade</taxon>
        <taxon>Trifolieae</taxon>
        <taxon>Trifolium</taxon>
    </lineage>
</organism>
<comment type="caution">
    <text evidence="2">The sequence shown here is derived from an EMBL/GenBank/DDBJ whole genome shotgun (WGS) entry which is preliminary data.</text>
</comment>
<dbReference type="InterPro" id="IPR056924">
    <property type="entry name" value="SH3_Tf2-1"/>
</dbReference>
<dbReference type="AlphaFoldDB" id="A0A392QM44"/>
<accession>A0A392QM44</accession>
<sequence length="120" mass="12948">SGLTPFEVIYGKPPPVVPSYIPGTSSVDASDVVLSSREEILALLLGPVAYKLALPAYSKIHNVFHCSKLKPHIGEPPKDSDVLPVDCIDNHPLISPLAVIGDRAVEIDGVMTRQVLVQWK</sequence>
<feature type="domain" description="Tf2-1-like SH3-like" evidence="1">
    <location>
        <begin position="45"/>
        <end position="72"/>
    </location>
</feature>
<keyword evidence="3" id="KW-1185">Reference proteome</keyword>
<proteinExistence type="predicted"/>
<feature type="non-terminal residue" evidence="2">
    <location>
        <position position="1"/>
    </location>
</feature>
<feature type="non-terminal residue" evidence="2">
    <location>
        <position position="120"/>
    </location>
</feature>
<evidence type="ECO:0000259" key="1">
    <source>
        <dbReference type="Pfam" id="PF24626"/>
    </source>
</evidence>
<evidence type="ECO:0000313" key="3">
    <source>
        <dbReference type="Proteomes" id="UP000265520"/>
    </source>
</evidence>
<dbReference type="EMBL" id="LXQA010147370">
    <property type="protein sequence ID" value="MCI25461.1"/>
    <property type="molecule type" value="Genomic_DNA"/>
</dbReference>
<protein>
    <recommendedName>
        <fullName evidence="1">Tf2-1-like SH3-like domain-containing protein</fullName>
    </recommendedName>
</protein>